<name>A0A645GIZ8_9ZZZZ</name>
<organism evidence="1">
    <name type="scientific">bioreactor metagenome</name>
    <dbReference type="NCBI Taxonomy" id="1076179"/>
    <lineage>
        <taxon>unclassified sequences</taxon>
        <taxon>metagenomes</taxon>
        <taxon>ecological metagenomes</taxon>
    </lineage>
</organism>
<evidence type="ECO:0000313" key="1">
    <source>
        <dbReference type="EMBL" id="MPN23693.1"/>
    </source>
</evidence>
<protein>
    <submittedName>
        <fullName evidence="1">Uncharacterized protein</fullName>
    </submittedName>
</protein>
<proteinExistence type="predicted"/>
<sequence>MLKSLQPGIGFLAAGVECAGKIHFQEGGNAHLPDRVIGIIWIDKRQIVTWNGHGIFVQHF</sequence>
<reference evidence="1" key="1">
    <citation type="submission" date="2019-08" db="EMBL/GenBank/DDBJ databases">
        <authorList>
            <person name="Kucharzyk K."/>
            <person name="Murdoch R.W."/>
            <person name="Higgins S."/>
            <person name="Loffler F."/>
        </authorList>
    </citation>
    <scope>NUCLEOTIDE SEQUENCE</scope>
</reference>
<comment type="caution">
    <text evidence="1">The sequence shown here is derived from an EMBL/GenBank/DDBJ whole genome shotgun (WGS) entry which is preliminary data.</text>
</comment>
<gene>
    <name evidence="1" type="ORF">SDC9_171086</name>
</gene>
<accession>A0A645GIZ8</accession>
<dbReference type="EMBL" id="VSSQ01072276">
    <property type="protein sequence ID" value="MPN23693.1"/>
    <property type="molecule type" value="Genomic_DNA"/>
</dbReference>
<dbReference type="AlphaFoldDB" id="A0A645GIZ8"/>